<keyword evidence="8" id="KW-0456">Lyase</keyword>
<keyword evidence="9" id="KW-0961">Cell wall biogenesis/degradation</keyword>
<dbReference type="EMBL" id="BOMQ01000031">
    <property type="protein sequence ID" value="GIE49233.1"/>
    <property type="molecule type" value="Genomic_DNA"/>
</dbReference>
<dbReference type="InterPro" id="IPR011013">
    <property type="entry name" value="Gal_mutarotase_sf_dom"/>
</dbReference>
<feature type="domain" description="Rhamnogalacturonase B N-terminal" evidence="10">
    <location>
        <begin position="51"/>
        <end position="284"/>
    </location>
</feature>
<dbReference type="GO" id="GO:0071555">
    <property type="term" value="P:cell wall organization"/>
    <property type="evidence" value="ECO:0007669"/>
    <property type="project" value="UniProtKB-KW"/>
</dbReference>
<dbReference type="Pfam" id="PF14683">
    <property type="entry name" value="CBM-like"/>
    <property type="match status" value="1"/>
</dbReference>
<dbReference type="InterPro" id="IPR016590">
    <property type="entry name" value="Rhamnogalacturonase_B"/>
</dbReference>
<dbReference type="AlphaFoldDB" id="A0A919MP78"/>
<dbReference type="InterPro" id="IPR008979">
    <property type="entry name" value="Galactose-bd-like_sf"/>
</dbReference>
<comment type="catalytic activity">
    <reaction evidence="1">
        <text>Endotype eliminative cleavage of L-alpha-rhamnopyranosyl-(1-&gt;4)-alpha-D-galactopyranosyluronic acid bonds of rhamnogalacturonan I domains in ramified hairy regions of pectin leaving L-rhamnopyranose at the reducing end and 4-deoxy-4,5-unsaturated D-galactopyranosyluronic acid at the non-reducing end.</text>
        <dbReference type="EC" id="4.2.2.23"/>
    </reaction>
</comment>
<dbReference type="Proteomes" id="UP000647172">
    <property type="component" value="Unassembled WGS sequence"/>
</dbReference>
<dbReference type="RefSeq" id="WP_203768465.1">
    <property type="nucleotide sequence ID" value="NZ_BAAAYJ010000045.1"/>
</dbReference>
<dbReference type="GO" id="GO:0102210">
    <property type="term" value="F:rhamnogalacturonan endolyase activity"/>
    <property type="evidence" value="ECO:0007669"/>
    <property type="project" value="UniProtKB-EC"/>
</dbReference>
<accession>A0A919MP78</accession>
<dbReference type="EC" id="4.2.2.23" evidence="4"/>
<dbReference type="SUPFAM" id="SSF49452">
    <property type="entry name" value="Starch-binding domain-like"/>
    <property type="match status" value="1"/>
</dbReference>
<evidence type="ECO:0000256" key="2">
    <source>
        <dbReference type="ARBA" id="ARBA00004613"/>
    </source>
</evidence>
<evidence type="ECO:0000259" key="10">
    <source>
        <dbReference type="Pfam" id="PF09284"/>
    </source>
</evidence>
<dbReference type="GO" id="GO:0030246">
    <property type="term" value="F:carbohydrate binding"/>
    <property type="evidence" value="ECO:0007669"/>
    <property type="project" value="InterPro"/>
</dbReference>
<evidence type="ECO:0000256" key="1">
    <source>
        <dbReference type="ARBA" id="ARBA00001324"/>
    </source>
</evidence>
<feature type="domain" description="Rhamnogalacturonan lyase" evidence="11">
    <location>
        <begin position="383"/>
        <end position="548"/>
    </location>
</feature>
<keyword evidence="6" id="KW-0732">Signal</keyword>
<dbReference type="CDD" id="cd10317">
    <property type="entry name" value="RGL4_C"/>
    <property type="match status" value="1"/>
</dbReference>
<evidence type="ECO:0000259" key="12">
    <source>
        <dbReference type="Pfam" id="PF14686"/>
    </source>
</evidence>
<dbReference type="InterPro" id="IPR014718">
    <property type="entry name" value="GH-type_carb-bd"/>
</dbReference>
<keyword evidence="5" id="KW-0964">Secreted</keyword>
<reference evidence="13" key="1">
    <citation type="submission" date="2021-01" db="EMBL/GenBank/DDBJ databases">
        <title>Whole genome shotgun sequence of Actinoplanes nipponensis NBRC 14063.</title>
        <authorList>
            <person name="Komaki H."/>
            <person name="Tamura T."/>
        </authorList>
    </citation>
    <scope>NUCLEOTIDE SEQUENCE</scope>
    <source>
        <strain evidence="13">NBRC 14063</strain>
    </source>
</reference>
<gene>
    <name evidence="13" type="ORF">Ani05nite_27670</name>
</gene>
<dbReference type="SUPFAM" id="SSF74650">
    <property type="entry name" value="Galactose mutarotase-like"/>
    <property type="match status" value="1"/>
</dbReference>
<dbReference type="Gene3D" id="2.70.98.10">
    <property type="match status" value="1"/>
</dbReference>
<evidence type="ECO:0000256" key="7">
    <source>
        <dbReference type="ARBA" id="ARBA00023157"/>
    </source>
</evidence>
<dbReference type="Pfam" id="PF09284">
    <property type="entry name" value="RhgB_N"/>
    <property type="match status" value="1"/>
</dbReference>
<comment type="caution">
    <text evidence="13">The sequence shown here is derived from an EMBL/GenBank/DDBJ whole genome shotgun (WGS) entry which is preliminary data.</text>
</comment>
<proteinExistence type="inferred from homology"/>
<dbReference type="InterPro" id="IPR006311">
    <property type="entry name" value="TAT_signal"/>
</dbReference>
<evidence type="ECO:0000313" key="14">
    <source>
        <dbReference type="Proteomes" id="UP000647172"/>
    </source>
</evidence>
<feature type="domain" description="Rhamnogalacturonan lyase" evidence="12">
    <location>
        <begin position="298"/>
        <end position="371"/>
    </location>
</feature>
<keyword evidence="7" id="KW-1015">Disulfide bond</keyword>
<dbReference type="InterPro" id="IPR029413">
    <property type="entry name" value="RG-lyase_II"/>
</dbReference>
<dbReference type="InterPro" id="IPR013784">
    <property type="entry name" value="Carb-bd-like_fold"/>
</dbReference>
<evidence type="ECO:0000256" key="9">
    <source>
        <dbReference type="ARBA" id="ARBA00023316"/>
    </source>
</evidence>
<evidence type="ECO:0000313" key="13">
    <source>
        <dbReference type="EMBL" id="GIE49233.1"/>
    </source>
</evidence>
<evidence type="ECO:0000259" key="11">
    <source>
        <dbReference type="Pfam" id="PF14683"/>
    </source>
</evidence>
<sequence>MISEPSSPAVAPHRPPVRRGRRRALAGGLVALAVVAGAGLLGGQPFASAAADVTFDSGAGMSFTVSATNGNLTSLRHNGTELAAPGQAAGQFQSGWSSAAVTSRTFGDQALLVTVANTGIGVTQYYFARKGDNTLYLATAITRALNPGEARFISRLDAKLLTSSPAAARTAGATATVEGSDVFRFADGRTASKFYSSQRTIAQRPFGAAGNGHGVYLVPGTHEMSSGGPFFRDIEVNDTGTAVNLTHYMFSGHQQTEALRLGLHGPYAMALTDGAAPAPHSLDFLSAYIPGLLSNAQRGGVTGTAGGNWRGLSGTVVLSGPNGQYWGPSKAGSFVIGHIRPGPYTATLYAGELAVGATRTLTVTAGATTTLALSGDVPAPGRLLQLGTIDGTPAGFRNADKIETMHPSDTRMAAWTTGPVAASAGAAAFPMAQFKSVNSPLGLTFGLTAVPAGGVRLRVATTAGFAGGRPAVSIGGYTSPASASPAPVDLNSRGVTRGTWRGVNTTYTFAIPAGALRTGTNTLSLSVLSGSSGDGFLSPDFIYDALSLDPA</sequence>
<comment type="similarity">
    <text evidence="3">Belongs to the polysaccharide lyase 4 family.</text>
</comment>
<dbReference type="GO" id="GO:0005576">
    <property type="term" value="C:extracellular region"/>
    <property type="evidence" value="ECO:0007669"/>
    <property type="project" value="UniProtKB-SubCell"/>
</dbReference>
<dbReference type="PROSITE" id="PS51318">
    <property type="entry name" value="TAT"/>
    <property type="match status" value="1"/>
</dbReference>
<comment type="subcellular location">
    <subcellularLocation>
        <location evidence="2">Secreted</location>
    </subcellularLocation>
</comment>
<dbReference type="Pfam" id="PF14686">
    <property type="entry name" value="fn3_3"/>
    <property type="match status" value="1"/>
</dbReference>
<dbReference type="InterPro" id="IPR029411">
    <property type="entry name" value="RG-lyase_III"/>
</dbReference>
<evidence type="ECO:0000256" key="3">
    <source>
        <dbReference type="ARBA" id="ARBA00010418"/>
    </source>
</evidence>
<evidence type="ECO:0000256" key="6">
    <source>
        <dbReference type="ARBA" id="ARBA00022729"/>
    </source>
</evidence>
<dbReference type="PANTHER" id="PTHR36574:SF1">
    <property type="entry name" value="RHAMNOGALACTURONATE LYASE-RELATED"/>
    <property type="match status" value="1"/>
</dbReference>
<dbReference type="Gene3D" id="2.60.120.260">
    <property type="entry name" value="Galactose-binding domain-like"/>
    <property type="match status" value="1"/>
</dbReference>
<keyword evidence="14" id="KW-1185">Reference proteome</keyword>
<dbReference type="PANTHER" id="PTHR36574">
    <property type="entry name" value="RHAMNOGALACTURONATE LYASE-RELATED"/>
    <property type="match status" value="1"/>
</dbReference>
<organism evidence="13 14">
    <name type="scientific">Actinoplanes nipponensis</name>
    <dbReference type="NCBI Taxonomy" id="135950"/>
    <lineage>
        <taxon>Bacteria</taxon>
        <taxon>Bacillati</taxon>
        <taxon>Actinomycetota</taxon>
        <taxon>Actinomycetes</taxon>
        <taxon>Micromonosporales</taxon>
        <taxon>Micromonosporaceae</taxon>
        <taxon>Actinoplanes</taxon>
    </lineage>
</organism>
<evidence type="ECO:0000256" key="5">
    <source>
        <dbReference type="ARBA" id="ARBA00022525"/>
    </source>
</evidence>
<dbReference type="InterPro" id="IPR015364">
    <property type="entry name" value="RhgB_N"/>
</dbReference>
<evidence type="ECO:0000256" key="8">
    <source>
        <dbReference type="ARBA" id="ARBA00023239"/>
    </source>
</evidence>
<dbReference type="Gene3D" id="2.60.40.1120">
    <property type="entry name" value="Carboxypeptidase-like, regulatory domain"/>
    <property type="match status" value="1"/>
</dbReference>
<name>A0A919MP78_9ACTN</name>
<protein>
    <recommendedName>
        <fullName evidence="4">rhamnogalacturonan endolyase</fullName>
        <ecNumber evidence="4">4.2.2.23</ecNumber>
    </recommendedName>
</protein>
<dbReference type="SUPFAM" id="SSF49785">
    <property type="entry name" value="Galactose-binding domain-like"/>
    <property type="match status" value="1"/>
</dbReference>
<dbReference type="GO" id="GO:0045490">
    <property type="term" value="P:pectin catabolic process"/>
    <property type="evidence" value="ECO:0007669"/>
    <property type="project" value="TreeGrafter"/>
</dbReference>
<evidence type="ECO:0000256" key="4">
    <source>
        <dbReference type="ARBA" id="ARBA00012437"/>
    </source>
</evidence>